<comment type="subcellular location">
    <subcellularLocation>
        <location evidence="1">Mitochondrion</location>
    </subcellularLocation>
</comment>
<evidence type="ECO:0000259" key="4">
    <source>
        <dbReference type="Pfam" id="PF20772"/>
    </source>
</evidence>
<evidence type="ECO:0000256" key="1">
    <source>
        <dbReference type="ARBA" id="ARBA00004173"/>
    </source>
</evidence>
<keyword evidence="6" id="KW-1185">Reference proteome</keyword>
<dbReference type="InterPro" id="IPR026564">
    <property type="entry name" value="Transcrip_reg_TACO1-like_dom3"/>
</dbReference>
<dbReference type="InterPro" id="IPR017856">
    <property type="entry name" value="Integrase-like_N"/>
</dbReference>
<dbReference type="EMBL" id="KZ301979">
    <property type="protein sequence ID" value="PFH52365.1"/>
    <property type="molecule type" value="Genomic_DNA"/>
</dbReference>
<evidence type="ECO:0000256" key="2">
    <source>
        <dbReference type="ARBA" id="ARBA00008724"/>
    </source>
</evidence>
<dbReference type="InterPro" id="IPR048300">
    <property type="entry name" value="TACO1_YebC-like_2nd/3rd_dom"/>
</dbReference>
<comment type="similarity">
    <text evidence="2">Belongs to the TACO1 family.</text>
</comment>
<dbReference type="FunFam" id="1.10.10.200:FF:000002">
    <property type="entry name" value="Probable transcriptional regulatory protein CLM62_37755"/>
    <property type="match status" value="1"/>
</dbReference>
<evidence type="ECO:0000313" key="5">
    <source>
        <dbReference type="EMBL" id="PFH52365.1"/>
    </source>
</evidence>
<name>A0A2A9NN16_9AGAR</name>
<dbReference type="HAMAP" id="MF_00693">
    <property type="entry name" value="Transcrip_reg_TACO1"/>
    <property type="match status" value="1"/>
</dbReference>
<dbReference type="AlphaFoldDB" id="A0A2A9NN16"/>
<evidence type="ECO:0000259" key="3">
    <source>
        <dbReference type="Pfam" id="PF01709"/>
    </source>
</evidence>
<organism evidence="5 6">
    <name type="scientific">Amanita thiersii Skay4041</name>
    <dbReference type="NCBI Taxonomy" id="703135"/>
    <lineage>
        <taxon>Eukaryota</taxon>
        <taxon>Fungi</taxon>
        <taxon>Dikarya</taxon>
        <taxon>Basidiomycota</taxon>
        <taxon>Agaricomycotina</taxon>
        <taxon>Agaricomycetes</taxon>
        <taxon>Agaricomycetidae</taxon>
        <taxon>Agaricales</taxon>
        <taxon>Pluteineae</taxon>
        <taxon>Amanitaceae</taxon>
        <taxon>Amanita</taxon>
    </lineage>
</organism>
<accession>A0A2A9NN16</accession>
<dbReference type="InterPro" id="IPR029072">
    <property type="entry name" value="YebC-like"/>
</dbReference>
<dbReference type="InterPro" id="IPR002876">
    <property type="entry name" value="Transcrip_reg_TACO1-like"/>
</dbReference>
<proteinExistence type="inferred from homology"/>
<gene>
    <name evidence="5" type="ORF">AMATHDRAFT_74163</name>
</gene>
<sequence>MSNALFFTLRRTLTTYPPKLAGHNKWSKIKQKKGIIDAQKGAIYGRIRRDIILAVRNGGSAEPALNLQLAAALKRAKEQDVPKDNIEKALAKATGGRDKVGDSLTYEALAFNSVGVIIECLTNNTNRTHHNIREILTTHGARFAPVMFMFQRRGYVRVAVEISRTDTDDPTEKLIELALESGAEDFEQQESDEGSLEAEFTCQSNALARVTAALTTSPLCRELLASELIYKPTERCPAADEVESRLSPLVDELEGNEDTLRVWTTLDS</sequence>
<dbReference type="PANTHER" id="PTHR12532">
    <property type="entry name" value="TRANSLATIONAL ACTIVATOR OF CYTOCHROME C OXIDASE 1"/>
    <property type="match status" value="1"/>
</dbReference>
<dbReference type="OrthoDB" id="2017544at2759"/>
<dbReference type="InterPro" id="IPR049083">
    <property type="entry name" value="TACO1_YebC_N"/>
</dbReference>
<dbReference type="Pfam" id="PF20772">
    <property type="entry name" value="TACO1_YebC_N"/>
    <property type="match status" value="1"/>
</dbReference>
<protein>
    <recommendedName>
        <fullName evidence="7">Transcriptional regulatory protein</fullName>
    </recommendedName>
</protein>
<evidence type="ECO:0000313" key="6">
    <source>
        <dbReference type="Proteomes" id="UP000242287"/>
    </source>
</evidence>
<dbReference type="STRING" id="703135.A0A2A9NN16"/>
<feature type="domain" description="TACO1/YebC-like second and third" evidence="3">
    <location>
        <begin position="103"/>
        <end position="265"/>
    </location>
</feature>
<feature type="domain" description="TACO1/YebC-like N-terminal" evidence="4">
    <location>
        <begin position="24"/>
        <end position="96"/>
    </location>
</feature>
<dbReference type="Pfam" id="PF01709">
    <property type="entry name" value="Transcrip_reg"/>
    <property type="match status" value="1"/>
</dbReference>
<reference evidence="5 6" key="1">
    <citation type="submission" date="2014-02" db="EMBL/GenBank/DDBJ databases">
        <title>Transposable element dynamics among asymbiotic and ectomycorrhizal Amanita fungi.</title>
        <authorList>
            <consortium name="DOE Joint Genome Institute"/>
            <person name="Hess J."/>
            <person name="Skrede I."/>
            <person name="Wolfe B."/>
            <person name="LaButti K."/>
            <person name="Ohm R.A."/>
            <person name="Grigoriev I.V."/>
            <person name="Pringle A."/>
        </authorList>
    </citation>
    <scope>NUCLEOTIDE SEQUENCE [LARGE SCALE GENOMIC DNA]</scope>
    <source>
        <strain evidence="5 6">SKay4041</strain>
    </source>
</reference>
<dbReference type="GO" id="GO:0005739">
    <property type="term" value="C:mitochondrion"/>
    <property type="evidence" value="ECO:0007669"/>
    <property type="project" value="UniProtKB-SubCell"/>
</dbReference>
<dbReference type="Gene3D" id="3.30.70.980">
    <property type="match status" value="2"/>
</dbReference>
<evidence type="ECO:0008006" key="7">
    <source>
        <dbReference type="Google" id="ProtNLM"/>
    </source>
</evidence>
<dbReference type="Gene3D" id="1.10.10.200">
    <property type="match status" value="1"/>
</dbReference>
<dbReference type="SUPFAM" id="SSF75625">
    <property type="entry name" value="YebC-like"/>
    <property type="match status" value="1"/>
</dbReference>
<dbReference type="Proteomes" id="UP000242287">
    <property type="component" value="Unassembled WGS sequence"/>
</dbReference>
<dbReference type="PANTHER" id="PTHR12532:SF0">
    <property type="entry name" value="TRANSLATIONAL ACTIVATOR OF CYTOCHROME C OXIDASE 1"/>
    <property type="match status" value="1"/>
</dbReference>